<dbReference type="PANTHER" id="PTHR46130:SF3">
    <property type="entry name" value="CHROMOSOME UNDETERMINED SCAFFOLD_33, WHOLE GENOME SHOTGUN SEQUENCE"/>
    <property type="match status" value="1"/>
</dbReference>
<feature type="transmembrane region" description="Helical" evidence="5">
    <location>
        <begin position="625"/>
        <end position="649"/>
    </location>
</feature>
<feature type="transmembrane region" description="Helical" evidence="5">
    <location>
        <begin position="585"/>
        <end position="605"/>
    </location>
</feature>
<comment type="caution">
    <text evidence="6">The sequence shown here is derived from an EMBL/GenBank/DDBJ whole genome shotgun (WGS) entry which is preliminary data.</text>
</comment>
<organism evidence="6 7">
    <name type="scientific">Euplotes crassus</name>
    <dbReference type="NCBI Taxonomy" id="5936"/>
    <lineage>
        <taxon>Eukaryota</taxon>
        <taxon>Sar</taxon>
        <taxon>Alveolata</taxon>
        <taxon>Ciliophora</taxon>
        <taxon>Intramacronucleata</taxon>
        <taxon>Spirotrichea</taxon>
        <taxon>Hypotrichia</taxon>
        <taxon>Euplotida</taxon>
        <taxon>Euplotidae</taxon>
        <taxon>Moneuplotes</taxon>
    </lineage>
</organism>
<evidence type="ECO:0000256" key="2">
    <source>
        <dbReference type="ARBA" id="ARBA00022737"/>
    </source>
</evidence>
<dbReference type="GO" id="GO:0004222">
    <property type="term" value="F:metalloendopeptidase activity"/>
    <property type="evidence" value="ECO:0007669"/>
    <property type="project" value="TreeGrafter"/>
</dbReference>
<keyword evidence="7" id="KW-1185">Reference proteome</keyword>
<feature type="transmembrane region" description="Helical" evidence="5">
    <location>
        <begin position="542"/>
        <end position="565"/>
    </location>
</feature>
<dbReference type="GO" id="GO:0007166">
    <property type="term" value="P:cell surface receptor signaling pathway"/>
    <property type="evidence" value="ECO:0007669"/>
    <property type="project" value="TreeGrafter"/>
</dbReference>
<dbReference type="NCBIfam" id="TIGR02232">
    <property type="entry name" value="myxo_disulf_rpt"/>
    <property type="match status" value="2"/>
</dbReference>
<feature type="transmembrane region" description="Helical" evidence="5">
    <location>
        <begin position="734"/>
        <end position="753"/>
    </location>
</feature>
<evidence type="ECO:0000256" key="3">
    <source>
        <dbReference type="ARBA" id="ARBA00023157"/>
    </source>
</evidence>
<evidence type="ECO:0000256" key="5">
    <source>
        <dbReference type="SAM" id="Phobius"/>
    </source>
</evidence>
<keyword evidence="5" id="KW-1133">Transmembrane helix</keyword>
<feature type="transmembrane region" description="Helical" evidence="5">
    <location>
        <begin position="765"/>
        <end position="786"/>
    </location>
</feature>
<feature type="compositionally biased region" description="Polar residues" evidence="4">
    <location>
        <begin position="885"/>
        <end position="894"/>
    </location>
</feature>
<evidence type="ECO:0000256" key="1">
    <source>
        <dbReference type="ARBA" id="ARBA00022729"/>
    </source>
</evidence>
<dbReference type="Proteomes" id="UP001295684">
    <property type="component" value="Unassembled WGS sequence"/>
</dbReference>
<evidence type="ECO:0000313" key="6">
    <source>
        <dbReference type="EMBL" id="CAI2365332.1"/>
    </source>
</evidence>
<reference evidence="6" key="1">
    <citation type="submission" date="2023-07" db="EMBL/GenBank/DDBJ databases">
        <authorList>
            <consortium name="AG Swart"/>
            <person name="Singh M."/>
            <person name="Singh A."/>
            <person name="Seah K."/>
            <person name="Emmerich C."/>
        </authorList>
    </citation>
    <scope>NUCLEOTIDE SEQUENCE</scope>
    <source>
        <strain evidence="6">DP1</strain>
    </source>
</reference>
<keyword evidence="3" id="KW-1015">Disulfide bond</keyword>
<dbReference type="InterPro" id="IPR011936">
    <property type="entry name" value="Myxo_disulph_rpt"/>
</dbReference>
<keyword evidence="2" id="KW-0677">Repeat</keyword>
<keyword evidence="5" id="KW-0812">Transmembrane</keyword>
<dbReference type="AlphaFoldDB" id="A0AAD1UAW1"/>
<accession>A0AAD1UAW1</accession>
<dbReference type="GO" id="GO:0005615">
    <property type="term" value="C:extracellular space"/>
    <property type="evidence" value="ECO:0007669"/>
    <property type="project" value="TreeGrafter"/>
</dbReference>
<gene>
    <name evidence="6" type="ORF">ECRASSUSDP1_LOCUS6679</name>
</gene>
<proteinExistence type="predicted"/>
<evidence type="ECO:0000313" key="7">
    <source>
        <dbReference type="Proteomes" id="UP001295684"/>
    </source>
</evidence>
<dbReference type="Pfam" id="PF13948">
    <property type="entry name" value="DUF4215"/>
    <property type="match status" value="2"/>
</dbReference>
<dbReference type="EMBL" id="CAMPGE010006484">
    <property type="protein sequence ID" value="CAI2365332.1"/>
    <property type="molecule type" value="Genomic_DNA"/>
</dbReference>
<feature type="region of interest" description="Disordered" evidence="4">
    <location>
        <begin position="872"/>
        <end position="894"/>
    </location>
</feature>
<protein>
    <submittedName>
        <fullName evidence="6">Uncharacterized protein</fullName>
    </submittedName>
</protein>
<keyword evidence="5" id="KW-0472">Membrane</keyword>
<dbReference type="GO" id="GO:0006508">
    <property type="term" value="P:proteolysis"/>
    <property type="evidence" value="ECO:0007669"/>
    <property type="project" value="TreeGrafter"/>
</dbReference>
<feature type="transmembrane region" description="Helical" evidence="5">
    <location>
        <begin position="675"/>
        <end position="696"/>
    </location>
</feature>
<name>A0AAD1UAW1_EUPCR</name>
<dbReference type="PANTHER" id="PTHR46130">
    <property type="entry name" value="LAMGL DOMAIN-CONTAINING PROTEIN"/>
    <property type="match status" value="1"/>
</dbReference>
<evidence type="ECO:0000256" key="4">
    <source>
        <dbReference type="SAM" id="MobiDB-lite"/>
    </source>
</evidence>
<keyword evidence="1" id="KW-0732">Signal</keyword>
<feature type="transmembrane region" description="Helical" evidence="5">
    <location>
        <begin position="702"/>
        <end position="722"/>
    </location>
</feature>
<sequence>MIWLLHKCSCFQAKTLTYQFSNLPKSTTQVQNQEAEAGMFTFDFLPDVSIQPIIINQGVYFNKKGEYLDIVGPLFEYEDFCSIETWVFVRKIETSHFLNMNVTQNKVGASPDVQPVHFMFMGVTKTMFAKFGTKGTKSDTALKRGWNRIAMTMESGLLRSSEYQPLKGHNLGSSASLGVAKKPYSLGCQFGCMLIELIIHSLKISNTVDYTIEIIPEIFNPYGFRCGDGIKHPEALEECDDGGNTGDNSVDIYNAPCDENCFLGYVYSWGNSIFSLGFPAICGDGFYSPVEPCDDGNNVDGDGCSSSCSVEPGYSCIPNFSTTDVCDVLCGDGLRSSSEACDDGNLVDGDGCSSNCTVENKSMCVDQTPPGPSICRVCEINHCKECDPSDYDMCLVCEDSYELISSTICSLYSEPKPTGEKCDFSENPCDEEEVSATVAAATTSMATSSMAFASASSLISMTSVNSIFCTMNSLQLAILLPLVPDSLPAKVSSLITGVGFSMLSFDFLKFKKIPFVRKIPGWISYPQVDEYLNSLGIESESAIVNLLSLIAVLGTISITHSLILIIHKLCCRSKTNKCSNFCTRLFRYFTFSLYIRILMQSLMFINLCVFSEIYSLKVRTIISKVSIGASILIFVGIILLMGLCLLMYYKSFDSKNLEKYWKWTEFFNGIKSKRLAYIFPSFFLLIRILSGFLLIFGKDSPALNKAIMFLILNFIFAVYLVLVRPFKSAQDNIIEAINQVIFCFLVTPLIWLKTKNDWTKFYESYYTYSFMMSSLIVSGICFVFMVKSVISLLKKTICKGRPQNIAPKETTKIEKLKIPNRLIIEESKNEFTDNSAIKSSLDIARSNSHSISPLNPHDQHIIPKIRSKIGPLKRSMFQRPPPTLQSPKNQSEFP</sequence>
<dbReference type="InterPro" id="IPR043543">
    <property type="entry name" value="PAPPA/PAPPA2"/>
</dbReference>